<dbReference type="FunFam" id="3.30.200.20:FF:000142">
    <property type="entry name" value="Cysteine-rich receptor-like protein kinase 10"/>
    <property type="match status" value="1"/>
</dbReference>
<dbReference type="SUPFAM" id="SSF56112">
    <property type="entry name" value="Protein kinase-like (PK-like)"/>
    <property type="match status" value="2"/>
</dbReference>
<evidence type="ECO:0000313" key="22">
    <source>
        <dbReference type="Proteomes" id="UP000596660"/>
    </source>
</evidence>
<organism evidence="21 22">
    <name type="scientific">Chenopodium quinoa</name>
    <name type="common">Quinoa</name>
    <dbReference type="NCBI Taxonomy" id="63459"/>
    <lineage>
        <taxon>Eukaryota</taxon>
        <taxon>Viridiplantae</taxon>
        <taxon>Streptophyta</taxon>
        <taxon>Embryophyta</taxon>
        <taxon>Tracheophyta</taxon>
        <taxon>Spermatophyta</taxon>
        <taxon>Magnoliopsida</taxon>
        <taxon>eudicotyledons</taxon>
        <taxon>Gunneridae</taxon>
        <taxon>Pentapetalae</taxon>
        <taxon>Caryophyllales</taxon>
        <taxon>Chenopodiaceae</taxon>
        <taxon>Chenopodioideae</taxon>
        <taxon>Atripliceae</taxon>
        <taxon>Chenopodium</taxon>
    </lineage>
</organism>
<dbReference type="Gene3D" id="1.10.510.10">
    <property type="entry name" value="Transferase(Phosphotransferase) domain 1"/>
    <property type="match status" value="2"/>
</dbReference>
<keyword evidence="13" id="KW-0325">Glycoprotein</keyword>
<dbReference type="EnsemblPlants" id="AUR62039922-RA">
    <property type="protein sequence ID" value="AUR62039922-RA:cds"/>
    <property type="gene ID" value="AUR62039922"/>
</dbReference>
<dbReference type="InterPro" id="IPR000719">
    <property type="entry name" value="Prot_kinase_dom"/>
</dbReference>
<keyword evidence="5 19" id="KW-0732">Signal</keyword>
<dbReference type="InterPro" id="IPR001245">
    <property type="entry name" value="Ser-Thr/Tyr_kinase_cat_dom"/>
</dbReference>
<feature type="transmembrane region" description="Helical" evidence="18">
    <location>
        <begin position="601"/>
        <end position="623"/>
    </location>
</feature>
<dbReference type="PROSITE" id="PS50011">
    <property type="entry name" value="PROTEIN_KINASE_DOM"/>
    <property type="match status" value="2"/>
</dbReference>
<feature type="binding site" evidence="16">
    <location>
        <position position="297"/>
    </location>
    <ligand>
        <name>ATP</name>
        <dbReference type="ChEBI" id="CHEBI:30616"/>
    </ligand>
</feature>
<evidence type="ECO:0000256" key="14">
    <source>
        <dbReference type="ARBA" id="ARBA00047558"/>
    </source>
</evidence>
<comment type="catalytic activity">
    <reaction evidence="15">
        <text>L-threonyl-[protein] + ATP = O-phospho-L-threonyl-[protein] + ADP + H(+)</text>
        <dbReference type="Rhea" id="RHEA:46608"/>
        <dbReference type="Rhea" id="RHEA-COMP:11060"/>
        <dbReference type="Rhea" id="RHEA-COMP:11605"/>
        <dbReference type="ChEBI" id="CHEBI:15378"/>
        <dbReference type="ChEBI" id="CHEBI:30013"/>
        <dbReference type="ChEBI" id="CHEBI:30616"/>
        <dbReference type="ChEBI" id="CHEBI:61977"/>
        <dbReference type="ChEBI" id="CHEBI:456216"/>
    </reaction>
</comment>
<keyword evidence="9 16" id="KW-0067">ATP-binding</keyword>
<evidence type="ECO:0000256" key="6">
    <source>
        <dbReference type="ARBA" id="ARBA00022737"/>
    </source>
</evidence>
<dbReference type="GO" id="GO:0006950">
    <property type="term" value="P:response to stress"/>
    <property type="evidence" value="ECO:0007669"/>
    <property type="project" value="UniProtKB-ARBA"/>
</dbReference>
<evidence type="ECO:0000256" key="17">
    <source>
        <dbReference type="SAM" id="MobiDB-lite"/>
    </source>
</evidence>
<feature type="domain" description="Protein kinase" evidence="20">
    <location>
        <begin position="673"/>
        <end position="978"/>
    </location>
</feature>
<dbReference type="Pfam" id="PF07714">
    <property type="entry name" value="PK_Tyr_Ser-Thr"/>
    <property type="match status" value="2"/>
</dbReference>
<dbReference type="OMA" id="ETHIENA"/>
<comment type="catalytic activity">
    <reaction evidence="14">
        <text>L-seryl-[protein] + ATP = O-phospho-L-seryl-[protein] + ADP + H(+)</text>
        <dbReference type="Rhea" id="RHEA:17989"/>
        <dbReference type="Rhea" id="RHEA-COMP:9863"/>
        <dbReference type="Rhea" id="RHEA-COMP:11604"/>
        <dbReference type="ChEBI" id="CHEBI:15378"/>
        <dbReference type="ChEBI" id="CHEBI:29999"/>
        <dbReference type="ChEBI" id="CHEBI:30616"/>
        <dbReference type="ChEBI" id="CHEBI:83421"/>
        <dbReference type="ChEBI" id="CHEBI:456216"/>
    </reaction>
</comment>
<reference evidence="21" key="2">
    <citation type="submission" date="2021-03" db="UniProtKB">
        <authorList>
            <consortium name="EnsemblPlants"/>
        </authorList>
    </citation>
    <scope>IDENTIFICATION</scope>
</reference>
<dbReference type="Gene3D" id="3.30.200.20">
    <property type="entry name" value="Phosphorylase Kinase, domain 1"/>
    <property type="match status" value="2"/>
</dbReference>
<keyword evidence="6" id="KW-0677">Repeat</keyword>
<dbReference type="GO" id="GO:0005524">
    <property type="term" value="F:ATP binding"/>
    <property type="evidence" value="ECO:0007669"/>
    <property type="project" value="UniProtKB-UniRule"/>
</dbReference>
<feature type="compositionally biased region" description="Low complexity" evidence="17">
    <location>
        <begin position="138"/>
        <end position="153"/>
    </location>
</feature>
<reference evidence="21" key="1">
    <citation type="journal article" date="2017" name="Nature">
        <title>The genome of Chenopodium quinoa.</title>
        <authorList>
            <person name="Jarvis D.E."/>
            <person name="Ho Y.S."/>
            <person name="Lightfoot D.J."/>
            <person name="Schmoeckel S.M."/>
            <person name="Li B."/>
            <person name="Borm T.J.A."/>
            <person name="Ohyanagi H."/>
            <person name="Mineta K."/>
            <person name="Michell C.T."/>
            <person name="Saber N."/>
            <person name="Kharbatia N.M."/>
            <person name="Rupper R.R."/>
            <person name="Sharp A.R."/>
            <person name="Dally N."/>
            <person name="Boughton B.A."/>
            <person name="Woo Y.H."/>
            <person name="Gao G."/>
            <person name="Schijlen E.G.W.M."/>
            <person name="Guo X."/>
            <person name="Momin A.A."/>
            <person name="Negrao S."/>
            <person name="Al-Babili S."/>
            <person name="Gehring C."/>
            <person name="Roessner U."/>
            <person name="Jung C."/>
            <person name="Murphy K."/>
            <person name="Arold S.T."/>
            <person name="Gojobori T."/>
            <person name="van der Linden C.G."/>
            <person name="van Loo E.N."/>
            <person name="Jellen E.N."/>
            <person name="Maughan P.J."/>
            <person name="Tester M."/>
        </authorList>
    </citation>
    <scope>NUCLEOTIDE SEQUENCE [LARGE SCALE GENOMIC DNA]</scope>
    <source>
        <strain evidence="21">cv. PI 614886</strain>
    </source>
</reference>
<evidence type="ECO:0000256" key="5">
    <source>
        <dbReference type="ARBA" id="ARBA00022729"/>
    </source>
</evidence>
<feature type="domain" description="Protein kinase" evidence="20">
    <location>
        <begin position="269"/>
        <end position="546"/>
    </location>
</feature>
<dbReference type="CDD" id="cd00010">
    <property type="entry name" value="AAI_LTSS"/>
    <property type="match status" value="1"/>
</dbReference>
<evidence type="ECO:0000256" key="2">
    <source>
        <dbReference type="ARBA" id="ARBA00022527"/>
    </source>
</evidence>
<evidence type="ECO:0000313" key="21">
    <source>
        <dbReference type="EnsemblPlants" id="AUR62039922-RA:cds"/>
    </source>
</evidence>
<evidence type="ECO:0000256" key="15">
    <source>
        <dbReference type="ARBA" id="ARBA00047951"/>
    </source>
</evidence>
<evidence type="ECO:0000256" key="1">
    <source>
        <dbReference type="ARBA" id="ARBA00004167"/>
    </source>
</evidence>
<feature type="signal peptide" evidence="19">
    <location>
        <begin position="1"/>
        <end position="33"/>
    </location>
</feature>
<feature type="region of interest" description="Disordered" evidence="17">
    <location>
        <begin position="116"/>
        <end position="153"/>
    </location>
</feature>
<keyword evidence="10 18" id="KW-1133">Transmembrane helix</keyword>
<evidence type="ECO:0000256" key="8">
    <source>
        <dbReference type="ARBA" id="ARBA00022777"/>
    </source>
</evidence>
<feature type="transmembrane region" description="Helical" evidence="18">
    <location>
        <begin position="162"/>
        <end position="187"/>
    </location>
</feature>
<evidence type="ECO:0000256" key="4">
    <source>
        <dbReference type="ARBA" id="ARBA00022692"/>
    </source>
</evidence>
<keyword evidence="4 18" id="KW-0812">Transmembrane</keyword>
<dbReference type="CDD" id="cd14066">
    <property type="entry name" value="STKc_IRAK"/>
    <property type="match status" value="2"/>
</dbReference>
<dbReference type="SMART" id="SM00220">
    <property type="entry name" value="S_TKc"/>
    <property type="match status" value="2"/>
</dbReference>
<keyword evidence="12" id="KW-0675">Receptor</keyword>
<dbReference type="GO" id="GO:0004674">
    <property type="term" value="F:protein serine/threonine kinase activity"/>
    <property type="evidence" value="ECO:0007669"/>
    <property type="project" value="UniProtKB-KW"/>
</dbReference>
<keyword evidence="22" id="KW-1185">Reference proteome</keyword>
<dbReference type="AlphaFoldDB" id="A0A803N3P3"/>
<sequence length="1023" mass="112161">MKSTAEQMKVVPIATAIRLVLVLLTMQFMAISAQEDSTMLGMCWQRLSNCNAASTASNMCCTVLKEDIREDRECFCNVKSIINANVTLANTMSQLLLVCGVPSSYNTLCPDNEAPSPTLRRVPSQSPTTLDVPSTPIDTSSDETSSLDSTTSSSSIRGKLHIIIPAVVVAIVAMVVIVTLVICLCVCKKKPKPEKPEDVHGLVQKYDAALPTMTPSFVVPISNVTNDSIYEGNLVSGELPQTPASKNEFVTAESLQYDLRTLQTATNNFSDHLKIGRGGFGVVYKGTLEDGREIAVKRLSNSSRQGEKEFKNEVVLLAKLQHKNLVRLVGFCVADTEKLLVYEFVPNKSLDYFLFDPEKQAQMNWSMRYNIIKGIARGMLYLHEDSPVRIIHRDLKAGNVLLDAEMNPKIADFGMARICSFEQTHIDTCRVVGTYGYMAPEYLLHGQFSTKSDVYSFGVLVLEIVSGRRVNSFLYQSEAGENLLIYAWKCYLEERTWELIDKTLSDSCSNDEVMKCVNLGLMCVQEDVTRRPIMDTIGHILSSNYIASKAPSMPPQPPSFLYSSSSDLSATRSNTTGSPPPDAIASGSSSSPILTSGKLKIIIPVAASSVFIILLVISIVIALKCRKGKKKPEDVANSQSAGDVPPPLTDDQSVIVESLQYEWEALKAATKNFSDDHMIGQGGFGIVYKVDPGDELAASAGQSVPGDDLSTSAGQAAPGACLAASGTLQNGQEVAVKRLSSGSCQGEKEFKNEVALVAKLQHRNLVKLEGFCLAKKEEKLLVYEFVANKNAEKQRQLDWPKRYDIIKGIARGLLYLHEDSPIRIIHRDLKAANVLLDEEMHPKIADFGMARIFDEKTYCHTSRIIGTYGYMAPEYIIHGQFNVKSDVYSFGVLILEILSGIRISATSYQSGMTENLLSYGWKCWKDGRSLEFINPTLRDSCSKTEITSCIHLGLLCVQEDMRKRPSMSTIALMLNSNFAVGALSMPQPPAFMYSGNAGQSTMSNTASIPWSSGASTNDSNTML</sequence>
<keyword evidence="8" id="KW-0418">Kinase</keyword>
<evidence type="ECO:0000256" key="10">
    <source>
        <dbReference type="ARBA" id="ARBA00022989"/>
    </source>
</evidence>
<keyword evidence="3" id="KW-0808">Transferase</keyword>
<evidence type="ECO:0000256" key="12">
    <source>
        <dbReference type="ARBA" id="ARBA00023170"/>
    </source>
</evidence>
<dbReference type="PANTHER" id="PTHR27002">
    <property type="entry name" value="RECEPTOR-LIKE SERINE/THREONINE-PROTEIN KINASE SD1-8"/>
    <property type="match status" value="1"/>
</dbReference>
<dbReference type="PROSITE" id="PS00108">
    <property type="entry name" value="PROTEIN_KINASE_ST"/>
    <property type="match status" value="2"/>
</dbReference>
<dbReference type="GO" id="GO:0005886">
    <property type="term" value="C:plasma membrane"/>
    <property type="evidence" value="ECO:0007669"/>
    <property type="project" value="TreeGrafter"/>
</dbReference>
<feature type="compositionally biased region" description="Low complexity" evidence="17">
    <location>
        <begin position="563"/>
        <end position="573"/>
    </location>
</feature>
<keyword evidence="7 16" id="KW-0547">Nucleotide-binding</keyword>
<evidence type="ECO:0000256" key="7">
    <source>
        <dbReference type="ARBA" id="ARBA00022741"/>
    </source>
</evidence>
<dbReference type="PROSITE" id="PS00107">
    <property type="entry name" value="PROTEIN_KINASE_ATP"/>
    <property type="match status" value="1"/>
</dbReference>
<dbReference type="PANTHER" id="PTHR27002:SF1050">
    <property type="entry name" value="CYSTEINE-RICH RECEPTOR-LIKE PROTEIN KINASE 5"/>
    <property type="match status" value="1"/>
</dbReference>
<feature type="region of interest" description="Disordered" evidence="17">
    <location>
        <begin position="563"/>
        <end position="591"/>
    </location>
</feature>
<evidence type="ECO:0000259" key="20">
    <source>
        <dbReference type="PROSITE" id="PS50011"/>
    </source>
</evidence>
<dbReference type="FunFam" id="3.30.200.20:FF:000924">
    <property type="entry name" value="Uncharacterized protein"/>
    <property type="match status" value="1"/>
</dbReference>
<feature type="compositionally biased region" description="Polar residues" evidence="17">
    <location>
        <begin position="123"/>
        <end position="132"/>
    </location>
</feature>
<evidence type="ECO:0000256" key="11">
    <source>
        <dbReference type="ARBA" id="ARBA00023136"/>
    </source>
</evidence>
<proteinExistence type="predicted"/>
<comment type="subcellular location">
    <subcellularLocation>
        <location evidence="1">Membrane</location>
        <topology evidence="1">Single-pass membrane protein</topology>
    </subcellularLocation>
</comment>
<evidence type="ECO:0000256" key="16">
    <source>
        <dbReference type="PROSITE-ProRule" id="PRU10141"/>
    </source>
</evidence>
<dbReference type="InterPro" id="IPR017441">
    <property type="entry name" value="Protein_kinase_ATP_BS"/>
</dbReference>
<dbReference type="Gramene" id="AUR62039922-RA">
    <property type="protein sequence ID" value="AUR62039922-RA:cds"/>
    <property type="gene ID" value="AUR62039922"/>
</dbReference>
<keyword evidence="2" id="KW-0723">Serine/threonine-protein kinase</keyword>
<dbReference type="InterPro" id="IPR008271">
    <property type="entry name" value="Ser/Thr_kinase_AS"/>
</dbReference>
<evidence type="ECO:0000256" key="9">
    <source>
        <dbReference type="ARBA" id="ARBA00022840"/>
    </source>
</evidence>
<feature type="chain" id="PRO_5030722104" description="Protein kinase domain-containing protein" evidence="19">
    <location>
        <begin position="34"/>
        <end position="1023"/>
    </location>
</feature>
<evidence type="ECO:0000256" key="13">
    <source>
        <dbReference type="ARBA" id="ARBA00023180"/>
    </source>
</evidence>
<dbReference type="InterPro" id="IPR011009">
    <property type="entry name" value="Kinase-like_dom_sf"/>
</dbReference>
<evidence type="ECO:0000256" key="3">
    <source>
        <dbReference type="ARBA" id="ARBA00022679"/>
    </source>
</evidence>
<dbReference type="Proteomes" id="UP000596660">
    <property type="component" value="Unplaced"/>
</dbReference>
<keyword evidence="11 18" id="KW-0472">Membrane</keyword>
<name>A0A803N3P3_CHEQI</name>
<accession>A0A803N3P3</accession>
<dbReference type="FunFam" id="1.10.510.10:FF:000129">
    <property type="entry name" value="cysteine-rich receptor-like protein kinase 10"/>
    <property type="match status" value="2"/>
</dbReference>
<evidence type="ECO:0000256" key="18">
    <source>
        <dbReference type="SAM" id="Phobius"/>
    </source>
</evidence>
<protein>
    <recommendedName>
        <fullName evidence="20">Protein kinase domain-containing protein</fullName>
    </recommendedName>
</protein>
<evidence type="ECO:0000256" key="19">
    <source>
        <dbReference type="SAM" id="SignalP"/>
    </source>
</evidence>